<evidence type="ECO:0000256" key="2">
    <source>
        <dbReference type="ARBA" id="ARBA00015132"/>
    </source>
</evidence>
<dbReference type="InterPro" id="IPR008927">
    <property type="entry name" value="6-PGluconate_DH-like_C_sf"/>
</dbReference>
<dbReference type="SUPFAM" id="SSF51735">
    <property type="entry name" value="NAD(P)-binding Rossmann-fold domains"/>
    <property type="match status" value="1"/>
</dbReference>
<evidence type="ECO:0000259" key="4">
    <source>
        <dbReference type="Pfam" id="PF03721"/>
    </source>
</evidence>
<dbReference type="RefSeq" id="WP_160908481.1">
    <property type="nucleotide sequence ID" value="NZ_WVHS01000005.1"/>
</dbReference>
<dbReference type="PANTHER" id="PTHR43750:SF3">
    <property type="entry name" value="UDP-GLUCOSE 6-DEHYDROGENASE TUAD"/>
    <property type="match status" value="1"/>
</dbReference>
<dbReference type="InterPro" id="IPR036291">
    <property type="entry name" value="NAD(P)-bd_dom_sf"/>
</dbReference>
<dbReference type="AlphaFoldDB" id="A0A7K1Y301"/>
<keyword evidence="6" id="KW-1185">Reference proteome</keyword>
<dbReference type="SUPFAM" id="SSF48179">
    <property type="entry name" value="6-phosphogluconate dehydrogenase C-terminal domain-like"/>
    <property type="match status" value="1"/>
</dbReference>
<dbReference type="Proteomes" id="UP000451233">
    <property type="component" value="Unassembled WGS sequence"/>
</dbReference>
<accession>A0A7K1Y301</accession>
<dbReference type="GO" id="GO:0016616">
    <property type="term" value="F:oxidoreductase activity, acting on the CH-OH group of donors, NAD or NADP as acceptor"/>
    <property type="evidence" value="ECO:0007669"/>
    <property type="project" value="InterPro"/>
</dbReference>
<organism evidence="5 6">
    <name type="scientific">Hufsiella ginkgonis</name>
    <dbReference type="NCBI Taxonomy" id="2695274"/>
    <lineage>
        <taxon>Bacteria</taxon>
        <taxon>Pseudomonadati</taxon>
        <taxon>Bacteroidota</taxon>
        <taxon>Sphingobacteriia</taxon>
        <taxon>Sphingobacteriales</taxon>
        <taxon>Sphingobacteriaceae</taxon>
        <taxon>Hufsiella</taxon>
    </lineage>
</organism>
<evidence type="ECO:0000313" key="6">
    <source>
        <dbReference type="Proteomes" id="UP000451233"/>
    </source>
</evidence>
<reference evidence="5 6" key="1">
    <citation type="submission" date="2019-11" db="EMBL/GenBank/DDBJ databases">
        <title>Pedobacter sp. HMF7056 Genome sequencing and assembly.</title>
        <authorList>
            <person name="Kang H."/>
            <person name="Kim H."/>
            <person name="Joh K."/>
        </authorList>
    </citation>
    <scope>NUCLEOTIDE SEQUENCE [LARGE SCALE GENOMIC DNA]</scope>
    <source>
        <strain evidence="5 6">HMF7056</strain>
    </source>
</reference>
<feature type="domain" description="UDP-glucose/GDP-mannose dehydrogenase dimerisation" evidence="3">
    <location>
        <begin position="170"/>
        <end position="264"/>
    </location>
</feature>
<evidence type="ECO:0000259" key="3">
    <source>
        <dbReference type="Pfam" id="PF00984"/>
    </source>
</evidence>
<dbReference type="PANTHER" id="PTHR43750">
    <property type="entry name" value="UDP-GLUCOSE 6-DEHYDROGENASE TUAD"/>
    <property type="match status" value="1"/>
</dbReference>
<name>A0A7K1Y301_9SPHI</name>
<protein>
    <recommendedName>
        <fullName evidence="2">UDP-glucose 6-dehydrogenase</fullName>
    </recommendedName>
</protein>
<gene>
    <name evidence="5" type="ORF">GS398_19420</name>
</gene>
<feature type="domain" description="UDP-glucose/GDP-mannose dehydrogenase N-terminal" evidence="4">
    <location>
        <begin position="51"/>
        <end position="140"/>
    </location>
</feature>
<dbReference type="Pfam" id="PF03721">
    <property type="entry name" value="UDPG_MGDP_dh_N"/>
    <property type="match status" value="1"/>
</dbReference>
<proteinExistence type="inferred from homology"/>
<dbReference type="EMBL" id="WVHS01000005">
    <property type="protein sequence ID" value="MXV17478.1"/>
    <property type="molecule type" value="Genomic_DNA"/>
</dbReference>
<dbReference type="Gene3D" id="1.10.1040.10">
    <property type="entry name" value="N-(1-d-carboxylethyl)-l-norvaline Dehydrogenase, domain 2"/>
    <property type="match status" value="1"/>
</dbReference>
<dbReference type="InterPro" id="IPR001732">
    <property type="entry name" value="UDP-Glc/GDP-Man_DH_N"/>
</dbReference>
<evidence type="ECO:0000256" key="1">
    <source>
        <dbReference type="ARBA" id="ARBA00006601"/>
    </source>
</evidence>
<dbReference type="InterPro" id="IPR014026">
    <property type="entry name" value="UDP-Glc/GDP-Man_DH_dimer"/>
</dbReference>
<dbReference type="GO" id="GO:0051287">
    <property type="term" value="F:NAD binding"/>
    <property type="evidence" value="ECO:0007669"/>
    <property type="project" value="InterPro"/>
</dbReference>
<evidence type="ECO:0000313" key="5">
    <source>
        <dbReference type="EMBL" id="MXV17478.1"/>
    </source>
</evidence>
<dbReference type="Pfam" id="PF00984">
    <property type="entry name" value="UDPG_MGDP_dh"/>
    <property type="match status" value="1"/>
</dbReference>
<comment type="caution">
    <text evidence="5">The sequence shown here is derived from an EMBL/GenBank/DDBJ whole genome shotgun (WGS) entry which is preliminary data.</text>
</comment>
<dbReference type="InterPro" id="IPR013328">
    <property type="entry name" value="6PGD_dom2"/>
</dbReference>
<dbReference type="Gene3D" id="3.40.50.720">
    <property type="entry name" value="NAD(P)-binding Rossmann-like Domain"/>
    <property type="match status" value="1"/>
</dbReference>
<sequence>MNDAVLLNGDKPAIGIIGTGWVGASYAKDFSSRGLQPVCYSLEPQFSANKSLIGDCDIVFIAVPTPTEQHGASYTILREVLQLVGTGKIAVIKSTVLPGTTRMLQQENPQIIVLHSPEFLSVATADHDAAYPKRNIIGIPFDDEGYQQAATRVLEVLPSAPYTSVCLAANAELIKYAHNAGGYLRIVFNNMLYDISQQTGGNWEEVRTAMAAAYPDSELQYLNPVHKNGRGAGGPCFIKDFSAFTTFYKAFGDEVGLGMLSAIQAKNISLLEASGKDLDILYTVHPDIIPMEK</sequence>
<comment type="similarity">
    <text evidence="1">Belongs to the UDP-glucose/GDP-mannose dehydrogenase family.</text>
</comment>